<name>A0ABY7WNT7_9SPHI</name>
<proteinExistence type="predicted"/>
<sequence length="34" mass="4143">MQVDEKRILVDPVFRGKQDQHIDEFGAEYKEKRH</sequence>
<keyword evidence="2" id="KW-1185">Reference proteome</keyword>
<evidence type="ECO:0000313" key="2">
    <source>
        <dbReference type="Proteomes" id="UP001221558"/>
    </source>
</evidence>
<protein>
    <submittedName>
        <fullName evidence="1">Uncharacterized protein</fullName>
    </submittedName>
</protein>
<evidence type="ECO:0000313" key="1">
    <source>
        <dbReference type="EMBL" id="WDF70853.1"/>
    </source>
</evidence>
<dbReference type="Proteomes" id="UP001221558">
    <property type="component" value="Chromosome"/>
</dbReference>
<reference evidence="1 2" key="1">
    <citation type="submission" date="2023-02" db="EMBL/GenBank/DDBJ databases">
        <title>Genome sequence of Sphingobacterium sp. KACC 22765.</title>
        <authorList>
            <person name="Kim S."/>
            <person name="Heo J."/>
            <person name="Kwon S.-W."/>
        </authorList>
    </citation>
    <scope>NUCLEOTIDE SEQUENCE [LARGE SCALE GENOMIC DNA]</scope>
    <source>
        <strain evidence="1 2">KACC 22765</strain>
    </source>
</reference>
<gene>
    <name evidence="1" type="ORF">PQ465_11700</name>
</gene>
<dbReference type="EMBL" id="CP117880">
    <property type="protein sequence ID" value="WDF70853.1"/>
    <property type="molecule type" value="Genomic_DNA"/>
</dbReference>
<organism evidence="1 2">
    <name type="scientific">Sphingobacterium oryzagri</name>
    <dbReference type="NCBI Taxonomy" id="3025669"/>
    <lineage>
        <taxon>Bacteria</taxon>
        <taxon>Pseudomonadati</taxon>
        <taxon>Bacteroidota</taxon>
        <taxon>Sphingobacteriia</taxon>
        <taxon>Sphingobacteriales</taxon>
        <taxon>Sphingobacteriaceae</taxon>
        <taxon>Sphingobacterium</taxon>
    </lineage>
</organism>
<accession>A0ABY7WNT7</accession>